<dbReference type="EMBL" id="CP015243">
    <property type="protein sequence ID" value="ANF57391.1"/>
    <property type="molecule type" value="Genomic_DNA"/>
</dbReference>
<dbReference type="RefSeq" id="WP_064122342.1">
    <property type="nucleotide sequence ID" value="NZ_CP015243.1"/>
</dbReference>
<dbReference type="KEGG" id="haa:A5892_07860"/>
<dbReference type="Pfam" id="PF00528">
    <property type="entry name" value="BPD_transp_1"/>
    <property type="match status" value="1"/>
</dbReference>
<feature type="transmembrane region" description="Helical" evidence="8">
    <location>
        <begin position="86"/>
        <end position="107"/>
    </location>
</feature>
<comment type="subcellular location">
    <subcellularLocation>
        <location evidence="1 8">Cell membrane</location>
        <topology evidence="1 8">Multi-pass membrane protein</topology>
    </subcellularLocation>
</comment>
<feature type="transmembrane region" description="Helical" evidence="8">
    <location>
        <begin position="263"/>
        <end position="286"/>
    </location>
</feature>
<dbReference type="Gene3D" id="1.10.3720.10">
    <property type="entry name" value="MetI-like"/>
    <property type="match status" value="1"/>
</dbReference>
<proteinExistence type="inferred from homology"/>
<dbReference type="GO" id="GO:0055085">
    <property type="term" value="P:transmembrane transport"/>
    <property type="evidence" value="ECO:0007669"/>
    <property type="project" value="InterPro"/>
</dbReference>
<evidence type="ECO:0000313" key="10">
    <source>
        <dbReference type="EMBL" id="ANF57391.1"/>
    </source>
</evidence>
<dbReference type="PANTHER" id="PTHR42929:SF5">
    <property type="entry name" value="ABC TRANSPORTER PERMEASE PROTEIN"/>
    <property type="match status" value="1"/>
</dbReference>
<protein>
    <submittedName>
        <fullName evidence="10">ABC transporter permease</fullName>
    </submittedName>
</protein>
<evidence type="ECO:0000256" key="1">
    <source>
        <dbReference type="ARBA" id="ARBA00004651"/>
    </source>
</evidence>
<reference evidence="10 11" key="1">
    <citation type="submission" date="2016-04" db="EMBL/GenBank/DDBJ databases">
        <title>Complete Genome Sequence of Halotalea alkalilenta IHB B 13600.</title>
        <authorList>
            <person name="Swarnkar M.K."/>
            <person name="Sharma A."/>
            <person name="Kaushal K."/>
            <person name="Soni R."/>
            <person name="Rana S."/>
            <person name="Singh A.K."/>
            <person name="Gulati A."/>
        </authorList>
    </citation>
    <scope>NUCLEOTIDE SEQUENCE [LARGE SCALE GENOMIC DNA]</scope>
    <source>
        <strain evidence="10 11">IHB B 13600</strain>
    </source>
</reference>
<keyword evidence="7 8" id="KW-0472">Membrane</keyword>
<feature type="transmembrane region" description="Helical" evidence="8">
    <location>
        <begin position="162"/>
        <end position="188"/>
    </location>
</feature>
<feature type="transmembrane region" description="Helical" evidence="8">
    <location>
        <begin position="119"/>
        <end position="142"/>
    </location>
</feature>
<sequence>MAEVSSLHKPSVNHAPRLRWDARPWLLCGPGGVFFLVMLGVPLVMTVVLSLYGFSYTEGLIETRTLASYREALVDPYFHEIFLRTYALGVGVTLICVVLGAPEAYVISKLRPPWRTICLLAALGPLLVSVIVRTLGWVLLLGNHGLVTEALRFVGLTDRSLMYTHTGMVIALVHVFVPFMVISVWAALKKVDPATEQAALSLGASKFTMLRRVVLPQVLPGILSGSLIVFALTASAFATPAIIGERRLKVAATAIYDEYLSTSNWPLGAALAMILLVLNALVIFAYNRLVERRYRKTLGEA</sequence>
<dbReference type="AlphaFoldDB" id="A0A172YDP7"/>
<feature type="domain" description="ABC transmembrane type-1" evidence="9">
    <location>
        <begin position="82"/>
        <end position="286"/>
    </location>
</feature>
<dbReference type="InterPro" id="IPR000515">
    <property type="entry name" value="MetI-like"/>
</dbReference>
<feature type="transmembrane region" description="Helical" evidence="8">
    <location>
        <begin position="25"/>
        <end position="52"/>
    </location>
</feature>
<dbReference type="PROSITE" id="PS50928">
    <property type="entry name" value="ABC_TM1"/>
    <property type="match status" value="1"/>
</dbReference>
<comment type="similarity">
    <text evidence="2">Belongs to the binding-protein-dependent transport system permease family. CysTW subfamily.</text>
</comment>
<dbReference type="GO" id="GO:0005886">
    <property type="term" value="C:plasma membrane"/>
    <property type="evidence" value="ECO:0007669"/>
    <property type="project" value="UniProtKB-SubCell"/>
</dbReference>
<evidence type="ECO:0000256" key="7">
    <source>
        <dbReference type="ARBA" id="ARBA00023136"/>
    </source>
</evidence>
<dbReference type="STRING" id="376489.A5892_07860"/>
<gene>
    <name evidence="10" type="ORF">A5892_07860</name>
</gene>
<evidence type="ECO:0000256" key="6">
    <source>
        <dbReference type="ARBA" id="ARBA00022989"/>
    </source>
</evidence>
<keyword evidence="4" id="KW-1003">Cell membrane</keyword>
<dbReference type="Proteomes" id="UP000077875">
    <property type="component" value="Chromosome"/>
</dbReference>
<dbReference type="CDD" id="cd06261">
    <property type="entry name" value="TM_PBP2"/>
    <property type="match status" value="1"/>
</dbReference>
<keyword evidence="3 8" id="KW-0813">Transport</keyword>
<keyword evidence="5 8" id="KW-0812">Transmembrane</keyword>
<evidence type="ECO:0000256" key="4">
    <source>
        <dbReference type="ARBA" id="ARBA00022475"/>
    </source>
</evidence>
<evidence type="ECO:0000256" key="5">
    <source>
        <dbReference type="ARBA" id="ARBA00022692"/>
    </source>
</evidence>
<keyword evidence="11" id="KW-1185">Reference proteome</keyword>
<evidence type="ECO:0000313" key="11">
    <source>
        <dbReference type="Proteomes" id="UP000077875"/>
    </source>
</evidence>
<evidence type="ECO:0000256" key="8">
    <source>
        <dbReference type="RuleBase" id="RU363032"/>
    </source>
</evidence>
<evidence type="ECO:0000259" key="9">
    <source>
        <dbReference type="PROSITE" id="PS50928"/>
    </source>
</evidence>
<evidence type="ECO:0000256" key="3">
    <source>
        <dbReference type="ARBA" id="ARBA00022448"/>
    </source>
</evidence>
<organism evidence="10 11">
    <name type="scientific">Halotalea alkalilenta</name>
    <dbReference type="NCBI Taxonomy" id="376489"/>
    <lineage>
        <taxon>Bacteria</taxon>
        <taxon>Pseudomonadati</taxon>
        <taxon>Pseudomonadota</taxon>
        <taxon>Gammaproteobacteria</taxon>
        <taxon>Oceanospirillales</taxon>
        <taxon>Halomonadaceae</taxon>
        <taxon>Halotalea</taxon>
    </lineage>
</organism>
<dbReference type="SUPFAM" id="SSF161098">
    <property type="entry name" value="MetI-like"/>
    <property type="match status" value="1"/>
</dbReference>
<dbReference type="InterPro" id="IPR035906">
    <property type="entry name" value="MetI-like_sf"/>
</dbReference>
<dbReference type="PANTHER" id="PTHR42929">
    <property type="entry name" value="INNER MEMBRANE ABC TRANSPORTER PERMEASE PROTEIN YDCU-RELATED-RELATED"/>
    <property type="match status" value="1"/>
</dbReference>
<accession>A0A172YDP7</accession>
<keyword evidence="6 8" id="KW-1133">Transmembrane helix</keyword>
<name>A0A172YDP7_9GAMM</name>
<evidence type="ECO:0000256" key="2">
    <source>
        <dbReference type="ARBA" id="ARBA00007069"/>
    </source>
</evidence>
<feature type="transmembrane region" description="Helical" evidence="8">
    <location>
        <begin position="218"/>
        <end position="243"/>
    </location>
</feature>